<feature type="transmembrane region" description="Helical" evidence="7">
    <location>
        <begin position="340"/>
        <end position="361"/>
    </location>
</feature>
<proteinExistence type="inferred from homology"/>
<name>A0A285PHH1_9HYPH</name>
<keyword evidence="4 7" id="KW-0812">Transmembrane</keyword>
<dbReference type="Proteomes" id="UP000219439">
    <property type="component" value="Unassembled WGS sequence"/>
</dbReference>
<evidence type="ECO:0000256" key="6">
    <source>
        <dbReference type="ARBA" id="ARBA00023136"/>
    </source>
</evidence>
<feature type="transmembrane region" description="Helical" evidence="7">
    <location>
        <begin position="280"/>
        <end position="299"/>
    </location>
</feature>
<evidence type="ECO:0000256" key="7">
    <source>
        <dbReference type="SAM" id="Phobius"/>
    </source>
</evidence>
<dbReference type="InterPro" id="IPR018383">
    <property type="entry name" value="UPF0324_pro"/>
</dbReference>
<keyword evidence="6 7" id="KW-0472">Membrane</keyword>
<feature type="transmembrane region" description="Helical" evidence="7">
    <location>
        <begin position="214"/>
        <end position="235"/>
    </location>
</feature>
<evidence type="ECO:0000256" key="4">
    <source>
        <dbReference type="ARBA" id="ARBA00022692"/>
    </source>
</evidence>
<evidence type="ECO:0000256" key="5">
    <source>
        <dbReference type="ARBA" id="ARBA00022989"/>
    </source>
</evidence>
<dbReference type="PANTHER" id="PTHR30106">
    <property type="entry name" value="INNER MEMBRANE PROTEIN YEIH-RELATED"/>
    <property type="match status" value="1"/>
</dbReference>
<dbReference type="PANTHER" id="PTHR30106:SF2">
    <property type="entry name" value="UPF0324 INNER MEMBRANE PROTEIN YEIH"/>
    <property type="match status" value="1"/>
</dbReference>
<protein>
    <submittedName>
        <fullName evidence="8">Conserved hypothetical integral membrane protein</fullName>
    </submittedName>
</protein>
<dbReference type="Pfam" id="PF03601">
    <property type="entry name" value="Cons_hypoth698"/>
    <property type="match status" value="1"/>
</dbReference>
<keyword evidence="5 7" id="KW-1133">Transmembrane helix</keyword>
<feature type="transmembrane region" description="Helical" evidence="7">
    <location>
        <begin position="63"/>
        <end position="79"/>
    </location>
</feature>
<feature type="transmembrane region" description="Helical" evidence="7">
    <location>
        <begin position="116"/>
        <end position="138"/>
    </location>
</feature>
<comment type="similarity">
    <text evidence="2">Belongs to the UPF0324 family.</text>
</comment>
<feature type="transmembrane region" description="Helical" evidence="7">
    <location>
        <begin position="40"/>
        <end position="57"/>
    </location>
</feature>
<dbReference type="AlphaFoldDB" id="A0A285PHH1"/>
<evidence type="ECO:0000256" key="1">
    <source>
        <dbReference type="ARBA" id="ARBA00004651"/>
    </source>
</evidence>
<accession>A0A285PHH1</accession>
<reference evidence="8 9" key="1">
    <citation type="submission" date="2017-09" db="EMBL/GenBank/DDBJ databases">
        <authorList>
            <person name="Ehlers B."/>
            <person name="Leendertz F.H."/>
        </authorList>
    </citation>
    <scope>NUCLEOTIDE SEQUENCE [LARGE SCALE GENOMIC DNA]</scope>
    <source>
        <strain evidence="8 9">DSM 18289</strain>
    </source>
</reference>
<feature type="transmembrane region" description="Helical" evidence="7">
    <location>
        <begin position="247"/>
        <end position="268"/>
    </location>
</feature>
<evidence type="ECO:0000256" key="3">
    <source>
        <dbReference type="ARBA" id="ARBA00022475"/>
    </source>
</evidence>
<organism evidence="8 9">
    <name type="scientific">Cohaesibacter gelatinilyticus</name>
    <dbReference type="NCBI Taxonomy" id="372072"/>
    <lineage>
        <taxon>Bacteria</taxon>
        <taxon>Pseudomonadati</taxon>
        <taxon>Pseudomonadota</taxon>
        <taxon>Alphaproteobacteria</taxon>
        <taxon>Hyphomicrobiales</taxon>
        <taxon>Cohaesibacteraceae</taxon>
    </lineage>
</organism>
<dbReference type="GO" id="GO:0005886">
    <property type="term" value="C:plasma membrane"/>
    <property type="evidence" value="ECO:0007669"/>
    <property type="project" value="UniProtKB-SubCell"/>
</dbReference>
<dbReference type="EMBL" id="OBEL01000007">
    <property type="protein sequence ID" value="SNZ21180.1"/>
    <property type="molecule type" value="Genomic_DNA"/>
</dbReference>
<keyword evidence="9" id="KW-1185">Reference proteome</keyword>
<feature type="transmembrane region" description="Helical" evidence="7">
    <location>
        <begin position="150"/>
        <end position="170"/>
    </location>
</feature>
<evidence type="ECO:0000313" key="9">
    <source>
        <dbReference type="Proteomes" id="UP000219439"/>
    </source>
</evidence>
<keyword evidence="3" id="KW-1003">Cell membrane</keyword>
<evidence type="ECO:0000256" key="2">
    <source>
        <dbReference type="ARBA" id="ARBA00007977"/>
    </source>
</evidence>
<comment type="subcellular location">
    <subcellularLocation>
        <location evidence="1">Cell membrane</location>
        <topology evidence="1">Multi-pass membrane protein</topology>
    </subcellularLocation>
</comment>
<sequence length="367" mass="38706">MFLGNMLSWHKNWPAVMPNSEDNMEKAAYHSALFDRVTPLMPGLLIAGIIALASQFIAEHYGAPAMLLALLFGISLNFLGREGPGKAGIEFGSRPLLRLGVALLGVRISADLLILLGWQVVLLVVLGVIATITFGLVISRFFGFSYRFAFLSSGAVAICGASAAMAIAAILPKDERSEEHLIFTVVGVTLLSTLAMIVYPILGAVLGFDDRVTGIFIGATVHDVAQVVGAGFSVSEETGNVATLVKLLRVVMLAPIVVIAALVIRSLSKTSEVDGKRPPLVPVFVLGFIVLAALRTAGWVPENVVEAASQASRWLLLTSIASVGLKTMPKEVMNVGFPAVALLVAETAFLAVLVGIALGVLDYSTVN</sequence>
<feature type="transmembrane region" description="Helical" evidence="7">
    <location>
        <begin position="182"/>
        <end position="202"/>
    </location>
</feature>
<gene>
    <name evidence="8" type="ORF">SAMN06265368_4297</name>
</gene>
<evidence type="ECO:0000313" key="8">
    <source>
        <dbReference type="EMBL" id="SNZ21180.1"/>
    </source>
</evidence>